<dbReference type="InterPro" id="IPR006551">
    <property type="entry name" value="Polynucleotide_phosphatase"/>
</dbReference>
<gene>
    <name evidence="2" type="ORF">K461DRAFT_229551</name>
</gene>
<dbReference type="InterPro" id="IPR027417">
    <property type="entry name" value="P-loop_NTPase"/>
</dbReference>
<reference evidence="2" key="1">
    <citation type="journal article" date="2020" name="Stud. Mycol.">
        <title>101 Dothideomycetes genomes: a test case for predicting lifestyles and emergence of pathogens.</title>
        <authorList>
            <person name="Haridas S."/>
            <person name="Albert R."/>
            <person name="Binder M."/>
            <person name="Bloem J."/>
            <person name="Labutti K."/>
            <person name="Salamov A."/>
            <person name="Andreopoulos B."/>
            <person name="Baker S."/>
            <person name="Barry K."/>
            <person name="Bills G."/>
            <person name="Bluhm B."/>
            <person name="Cannon C."/>
            <person name="Castanera R."/>
            <person name="Culley D."/>
            <person name="Daum C."/>
            <person name="Ezra D."/>
            <person name="Gonzalez J."/>
            <person name="Henrissat B."/>
            <person name="Kuo A."/>
            <person name="Liang C."/>
            <person name="Lipzen A."/>
            <person name="Lutzoni F."/>
            <person name="Magnuson J."/>
            <person name="Mondo S."/>
            <person name="Nolan M."/>
            <person name="Ohm R."/>
            <person name="Pangilinan J."/>
            <person name="Park H.-J."/>
            <person name="Ramirez L."/>
            <person name="Alfaro M."/>
            <person name="Sun H."/>
            <person name="Tritt A."/>
            <person name="Yoshinaga Y."/>
            <person name="Zwiers L.-H."/>
            <person name="Turgeon B."/>
            <person name="Goodwin S."/>
            <person name="Spatafora J."/>
            <person name="Crous P."/>
            <person name="Grigoriev I."/>
        </authorList>
    </citation>
    <scope>NUCLEOTIDE SEQUENCE</scope>
    <source>
        <strain evidence="2">CBS 260.36</strain>
    </source>
</reference>
<dbReference type="AlphaFoldDB" id="A0A9P4MF45"/>
<evidence type="ECO:0000256" key="1">
    <source>
        <dbReference type="SAM" id="MobiDB-lite"/>
    </source>
</evidence>
<dbReference type="GO" id="GO:0046403">
    <property type="term" value="F:polynucleotide 3'-phosphatase activity"/>
    <property type="evidence" value="ECO:0007669"/>
    <property type="project" value="TreeGrafter"/>
</dbReference>
<sequence>MSLKRTSTADGSISPPPTKRRNTPPSVPGKATLDFFKPVSQKGPDPCRWRTVDDSLLVCTYNKSDTKAALRPRKIAAFDFDSTLISTSSGKKFGRTASDWKWWHANVAPTLHRLVEEEDYLVAIVSNQGGLGLDPDSKTVKQDRAKVAIFKEKAAAVLKTLDLPVSLYAATKYDLFRKPRTGMWEKLLADHNLTAADVDLAGSVFVGDAAGRIAGPKGSKDFSSSDRDLAANVGIQFYTPEEYFLSDPPRQYVRSFDPSDFLTNLVDASTNGTSSFTKRNDLDIVLFVGSPGAGKSTFYWQQLQPVGYERVNQDILKTREKCLATAAAHLAASRSVAVDATNPDPDVRSHWIKLATQFEVPIRCVYFTASSKLCEHNDAVRALGGACINPENRTMLPRMAFAGFAKRFIQPSVKEGFQDIYKVDFVFQGDETAKRVWRRYWISG</sequence>
<accession>A0A9P4MF45</accession>
<dbReference type="SUPFAM" id="SSF52540">
    <property type="entry name" value="P-loop containing nucleoside triphosphate hydrolases"/>
    <property type="match status" value="1"/>
</dbReference>
<proteinExistence type="predicted"/>
<organism evidence="2 3">
    <name type="scientific">Myriangium duriaei CBS 260.36</name>
    <dbReference type="NCBI Taxonomy" id="1168546"/>
    <lineage>
        <taxon>Eukaryota</taxon>
        <taxon>Fungi</taxon>
        <taxon>Dikarya</taxon>
        <taxon>Ascomycota</taxon>
        <taxon>Pezizomycotina</taxon>
        <taxon>Dothideomycetes</taxon>
        <taxon>Dothideomycetidae</taxon>
        <taxon>Myriangiales</taxon>
        <taxon>Myriangiaceae</taxon>
        <taxon>Myriangium</taxon>
    </lineage>
</organism>
<comment type="caution">
    <text evidence="2">The sequence shown here is derived from an EMBL/GenBank/DDBJ whole genome shotgun (WGS) entry which is preliminary data.</text>
</comment>
<dbReference type="GO" id="GO:0003690">
    <property type="term" value="F:double-stranded DNA binding"/>
    <property type="evidence" value="ECO:0007669"/>
    <property type="project" value="TreeGrafter"/>
</dbReference>
<dbReference type="Gene3D" id="3.40.50.300">
    <property type="entry name" value="P-loop containing nucleotide triphosphate hydrolases"/>
    <property type="match status" value="1"/>
</dbReference>
<dbReference type="PANTHER" id="PTHR12083">
    <property type="entry name" value="BIFUNCTIONAL POLYNUCLEOTIDE PHOSPHATASE/KINASE"/>
    <property type="match status" value="1"/>
</dbReference>
<feature type="region of interest" description="Disordered" evidence="1">
    <location>
        <begin position="1"/>
        <end position="32"/>
    </location>
</feature>
<dbReference type="PANTHER" id="PTHR12083:SF9">
    <property type="entry name" value="BIFUNCTIONAL POLYNUCLEOTIDE PHOSPHATASE_KINASE"/>
    <property type="match status" value="1"/>
</dbReference>
<dbReference type="NCBIfam" id="TIGR01662">
    <property type="entry name" value="HAD-SF-IIIA"/>
    <property type="match status" value="1"/>
</dbReference>
<dbReference type="EMBL" id="ML996089">
    <property type="protein sequence ID" value="KAF2150808.1"/>
    <property type="molecule type" value="Genomic_DNA"/>
</dbReference>
<dbReference type="NCBIfam" id="TIGR01664">
    <property type="entry name" value="DNA-3'-Pase"/>
    <property type="match status" value="1"/>
</dbReference>
<protein>
    <submittedName>
        <fullName evidence="2">PNK3P-domain-containing protein</fullName>
    </submittedName>
</protein>
<dbReference type="OrthoDB" id="19045at2759"/>
<keyword evidence="3" id="KW-1185">Reference proteome</keyword>
<dbReference type="Gene3D" id="3.40.50.1000">
    <property type="entry name" value="HAD superfamily/HAD-like"/>
    <property type="match status" value="1"/>
</dbReference>
<dbReference type="GO" id="GO:0046404">
    <property type="term" value="F:ATP-dependent polydeoxyribonucleotide 5'-hydroxyl-kinase activity"/>
    <property type="evidence" value="ECO:0007669"/>
    <property type="project" value="TreeGrafter"/>
</dbReference>
<evidence type="ECO:0000313" key="2">
    <source>
        <dbReference type="EMBL" id="KAF2150808.1"/>
    </source>
</evidence>
<dbReference type="Pfam" id="PF08645">
    <property type="entry name" value="PNK3P"/>
    <property type="match status" value="1"/>
</dbReference>
<feature type="compositionally biased region" description="Polar residues" evidence="1">
    <location>
        <begin position="1"/>
        <end position="11"/>
    </location>
</feature>
<dbReference type="Proteomes" id="UP000799439">
    <property type="component" value="Unassembled WGS sequence"/>
</dbReference>
<dbReference type="GO" id="GO:0006281">
    <property type="term" value="P:DNA repair"/>
    <property type="evidence" value="ECO:0007669"/>
    <property type="project" value="TreeGrafter"/>
</dbReference>
<dbReference type="InterPro" id="IPR036412">
    <property type="entry name" value="HAD-like_sf"/>
</dbReference>
<dbReference type="Pfam" id="PF13671">
    <property type="entry name" value="AAA_33"/>
    <property type="match status" value="1"/>
</dbReference>
<dbReference type="InterPro" id="IPR023214">
    <property type="entry name" value="HAD_sf"/>
</dbReference>
<dbReference type="InterPro" id="IPR013954">
    <property type="entry name" value="PNK3P"/>
</dbReference>
<dbReference type="SUPFAM" id="SSF56784">
    <property type="entry name" value="HAD-like"/>
    <property type="match status" value="1"/>
</dbReference>
<evidence type="ECO:0000313" key="3">
    <source>
        <dbReference type="Proteomes" id="UP000799439"/>
    </source>
</evidence>
<name>A0A9P4MF45_9PEZI</name>
<dbReference type="InterPro" id="IPR006549">
    <property type="entry name" value="HAD-SF_hydro_IIIA"/>
</dbReference>
<dbReference type="FunFam" id="3.40.50.300:FF:000737">
    <property type="entry name" value="Bifunctional polynucleotide phosphatase/kinase"/>
    <property type="match status" value="1"/>
</dbReference>